<dbReference type="AlphaFoldDB" id="A0A6A6TZQ0"/>
<proteinExistence type="predicted"/>
<protein>
    <submittedName>
        <fullName evidence="1">Uncharacterized protein</fullName>
    </submittedName>
</protein>
<reference evidence="1" key="1">
    <citation type="journal article" date="2020" name="Stud. Mycol.">
        <title>101 Dothideomycetes genomes: a test case for predicting lifestyles and emergence of pathogens.</title>
        <authorList>
            <person name="Haridas S."/>
            <person name="Albert R."/>
            <person name="Binder M."/>
            <person name="Bloem J."/>
            <person name="Labutti K."/>
            <person name="Salamov A."/>
            <person name="Andreopoulos B."/>
            <person name="Baker S."/>
            <person name="Barry K."/>
            <person name="Bills G."/>
            <person name="Bluhm B."/>
            <person name="Cannon C."/>
            <person name="Castanera R."/>
            <person name="Culley D."/>
            <person name="Daum C."/>
            <person name="Ezra D."/>
            <person name="Gonzalez J."/>
            <person name="Henrissat B."/>
            <person name="Kuo A."/>
            <person name="Liang C."/>
            <person name="Lipzen A."/>
            <person name="Lutzoni F."/>
            <person name="Magnuson J."/>
            <person name="Mondo S."/>
            <person name="Nolan M."/>
            <person name="Ohm R."/>
            <person name="Pangilinan J."/>
            <person name="Park H.-J."/>
            <person name="Ramirez L."/>
            <person name="Alfaro M."/>
            <person name="Sun H."/>
            <person name="Tritt A."/>
            <person name="Yoshinaga Y."/>
            <person name="Zwiers L.-H."/>
            <person name="Turgeon B."/>
            <person name="Goodwin S."/>
            <person name="Spatafora J."/>
            <person name="Crous P."/>
            <person name="Grigoriev I."/>
        </authorList>
    </citation>
    <scope>NUCLEOTIDE SEQUENCE</scope>
    <source>
        <strain evidence="1">CBS 115976</strain>
    </source>
</reference>
<evidence type="ECO:0000313" key="2">
    <source>
        <dbReference type="Proteomes" id="UP000799302"/>
    </source>
</evidence>
<name>A0A6A6TZQ0_9PEZI</name>
<gene>
    <name evidence="1" type="ORF">BT63DRAFT_98329</name>
</gene>
<dbReference type="Proteomes" id="UP000799302">
    <property type="component" value="Unassembled WGS sequence"/>
</dbReference>
<organism evidence="1 2">
    <name type="scientific">Microthyrium microscopicum</name>
    <dbReference type="NCBI Taxonomy" id="703497"/>
    <lineage>
        <taxon>Eukaryota</taxon>
        <taxon>Fungi</taxon>
        <taxon>Dikarya</taxon>
        <taxon>Ascomycota</taxon>
        <taxon>Pezizomycotina</taxon>
        <taxon>Dothideomycetes</taxon>
        <taxon>Dothideomycetes incertae sedis</taxon>
        <taxon>Microthyriales</taxon>
        <taxon>Microthyriaceae</taxon>
        <taxon>Microthyrium</taxon>
    </lineage>
</organism>
<dbReference type="EMBL" id="MU004242">
    <property type="protein sequence ID" value="KAF2664801.1"/>
    <property type="molecule type" value="Genomic_DNA"/>
</dbReference>
<keyword evidence="2" id="KW-1185">Reference proteome</keyword>
<evidence type="ECO:0000313" key="1">
    <source>
        <dbReference type="EMBL" id="KAF2664801.1"/>
    </source>
</evidence>
<accession>A0A6A6TZQ0</accession>
<sequence>MDGRSSPDDSLRFQSALVYSLALIWEGVARGQPRTLKFHPPPDYLALIYLPHAITPSTTSKICLEVPLEYTRKAIS</sequence>